<keyword evidence="1" id="KW-0378">Hydrolase</keyword>
<evidence type="ECO:0000256" key="3">
    <source>
        <dbReference type="SAM" id="SignalP"/>
    </source>
</evidence>
<keyword evidence="3" id="KW-0732">Signal</keyword>
<evidence type="ECO:0000313" key="4">
    <source>
        <dbReference type="Ensembl" id="ENSAPLP00020025707.1"/>
    </source>
</evidence>
<dbReference type="AlphaFoldDB" id="A0A8B9TS66"/>
<organism evidence="4 5">
    <name type="scientific">Anas platyrhynchos</name>
    <name type="common">Mallard</name>
    <name type="synonym">Anas boschas</name>
    <dbReference type="NCBI Taxonomy" id="8839"/>
    <lineage>
        <taxon>Eukaryota</taxon>
        <taxon>Metazoa</taxon>
        <taxon>Chordata</taxon>
        <taxon>Craniata</taxon>
        <taxon>Vertebrata</taxon>
        <taxon>Euteleostomi</taxon>
        <taxon>Archelosauria</taxon>
        <taxon>Archosauria</taxon>
        <taxon>Dinosauria</taxon>
        <taxon>Saurischia</taxon>
        <taxon>Theropoda</taxon>
        <taxon>Coelurosauria</taxon>
        <taxon>Aves</taxon>
        <taxon>Neognathae</taxon>
        <taxon>Galloanserae</taxon>
        <taxon>Anseriformes</taxon>
        <taxon>Anatidae</taxon>
        <taxon>Anatinae</taxon>
        <taxon>Anas</taxon>
    </lineage>
</organism>
<keyword evidence="2" id="KW-1133">Transmembrane helix</keyword>
<feature type="transmembrane region" description="Helical" evidence="2">
    <location>
        <begin position="79"/>
        <end position="101"/>
    </location>
</feature>
<reference evidence="4" key="1">
    <citation type="submission" date="2019-08" db="EMBL/GenBank/DDBJ databases">
        <title>Three high-quality genomes provides insights into domestication of ducks.</title>
        <authorList>
            <person name="Hou Z.C."/>
            <person name="Zhu F."/>
            <person name="Yin Z.T."/>
            <person name="Zhang F."/>
        </authorList>
    </citation>
    <scope>NUCLEOTIDE SEQUENCE [LARGE SCALE GENOMIC DNA]</scope>
</reference>
<reference evidence="4" key="3">
    <citation type="submission" date="2025-09" db="UniProtKB">
        <authorList>
            <consortium name="Ensembl"/>
        </authorList>
    </citation>
    <scope>IDENTIFICATION</scope>
</reference>
<proteinExistence type="predicted"/>
<evidence type="ECO:0000313" key="5">
    <source>
        <dbReference type="Proteomes" id="UP000694400"/>
    </source>
</evidence>
<dbReference type="Proteomes" id="UP000694400">
    <property type="component" value="Chromosome 11"/>
</dbReference>
<evidence type="ECO:0000256" key="2">
    <source>
        <dbReference type="SAM" id="Phobius"/>
    </source>
</evidence>
<keyword evidence="2" id="KW-0812">Transmembrane</keyword>
<keyword evidence="2" id="KW-0472">Membrane</keyword>
<name>A0A8B9TS66_ANAPL</name>
<accession>A0A8B9TS66</accession>
<dbReference type="PANTHER" id="PTHR23344:SF1">
    <property type="entry name" value="GLYCEROPHOSPHOINOSITOL INOSITOLPHOSPHODIESTERASE GDPD2"/>
    <property type="match status" value="1"/>
</dbReference>
<dbReference type="GO" id="GO:0008889">
    <property type="term" value="F:glycerophosphodiester phosphodiesterase activity"/>
    <property type="evidence" value="ECO:0007669"/>
    <property type="project" value="TreeGrafter"/>
</dbReference>
<dbReference type="Ensembl" id="ENSAPLT00020027711.1">
    <property type="protein sequence ID" value="ENSAPLP00020025707.1"/>
    <property type="gene ID" value="ENSAPLG00020017630.1"/>
</dbReference>
<feature type="transmembrane region" description="Helical" evidence="2">
    <location>
        <begin position="121"/>
        <end position="140"/>
    </location>
</feature>
<feature type="transmembrane region" description="Helical" evidence="2">
    <location>
        <begin position="37"/>
        <end position="59"/>
    </location>
</feature>
<dbReference type="GO" id="GO:0005886">
    <property type="term" value="C:plasma membrane"/>
    <property type="evidence" value="ECO:0007669"/>
    <property type="project" value="TreeGrafter"/>
</dbReference>
<protein>
    <submittedName>
        <fullName evidence="4">Uncharacterized protein</fullName>
    </submittedName>
</protein>
<dbReference type="PANTHER" id="PTHR23344">
    <property type="entry name" value="GLYCEROPHOSPHORYL DIESTER PHOSPHODIESTERASE"/>
    <property type="match status" value="1"/>
</dbReference>
<feature type="signal peptide" evidence="3">
    <location>
        <begin position="1"/>
        <end position="23"/>
    </location>
</feature>
<sequence length="173" mass="19376">MADPPGCCRPCATCLLCLYSCHAWLSSVSGFQCDCSWFLFLFCVFLFTLVWLYFAIIILNDFHNFNEFVFKQQKLWLDWSLVLLIATAVLITYSTVLLVSLTDPPWDVIRAPLTALCPAPQTLLIITALVVAAAFTGLGIKWADEWKSARISLQVSQLDIRDTPAVPVPDLRG</sequence>
<feature type="chain" id="PRO_5034917311" evidence="3">
    <location>
        <begin position="24"/>
        <end position="173"/>
    </location>
</feature>
<reference evidence="4" key="2">
    <citation type="submission" date="2025-08" db="UniProtKB">
        <authorList>
            <consortium name="Ensembl"/>
        </authorList>
    </citation>
    <scope>IDENTIFICATION</scope>
</reference>
<evidence type="ECO:0000256" key="1">
    <source>
        <dbReference type="ARBA" id="ARBA00022801"/>
    </source>
</evidence>